<proteinExistence type="inferred from homology"/>
<dbReference type="AlphaFoldDB" id="A0A8T4LIV4"/>
<evidence type="ECO:0000256" key="2">
    <source>
        <dbReference type="ARBA" id="ARBA00007118"/>
    </source>
</evidence>
<protein>
    <submittedName>
        <fullName evidence="8">Nitroreductase family protein</fullName>
    </submittedName>
</protein>
<evidence type="ECO:0000256" key="6">
    <source>
        <dbReference type="SAM" id="Coils"/>
    </source>
</evidence>
<evidence type="ECO:0000313" key="8">
    <source>
        <dbReference type="EMBL" id="MBS3062826.1"/>
    </source>
</evidence>
<feature type="coiled-coil region" evidence="6">
    <location>
        <begin position="49"/>
        <end position="76"/>
    </location>
</feature>
<dbReference type="CDD" id="cd02062">
    <property type="entry name" value="Nitro_FMN_reductase"/>
    <property type="match status" value="1"/>
</dbReference>
<reference evidence="8" key="1">
    <citation type="submission" date="2021-03" db="EMBL/GenBank/DDBJ databases">
        <authorList>
            <person name="Jaffe A."/>
        </authorList>
    </citation>
    <scope>NUCLEOTIDE SEQUENCE</scope>
    <source>
        <strain evidence="8">RIFCSPLOWO2_01_FULL_58_19</strain>
    </source>
</reference>
<keyword evidence="3" id="KW-0285">Flavoprotein</keyword>
<evidence type="ECO:0000256" key="3">
    <source>
        <dbReference type="ARBA" id="ARBA00022630"/>
    </source>
</evidence>
<evidence type="ECO:0000259" key="7">
    <source>
        <dbReference type="Pfam" id="PF00881"/>
    </source>
</evidence>
<dbReference type="Gene3D" id="3.40.109.10">
    <property type="entry name" value="NADH Oxidase"/>
    <property type="match status" value="1"/>
</dbReference>
<comment type="cofactor">
    <cofactor evidence="1">
        <name>FMN</name>
        <dbReference type="ChEBI" id="CHEBI:58210"/>
    </cofactor>
</comment>
<accession>A0A8T4LIV4</accession>
<dbReference type="InterPro" id="IPR000415">
    <property type="entry name" value="Nitroreductase-like"/>
</dbReference>
<evidence type="ECO:0000256" key="5">
    <source>
        <dbReference type="ARBA" id="ARBA00023002"/>
    </source>
</evidence>
<dbReference type="GO" id="GO:0016491">
    <property type="term" value="F:oxidoreductase activity"/>
    <property type="evidence" value="ECO:0007669"/>
    <property type="project" value="UniProtKB-KW"/>
</dbReference>
<dbReference type="PANTHER" id="PTHR43673:SF2">
    <property type="entry name" value="NITROREDUCTASE"/>
    <property type="match status" value="1"/>
</dbReference>
<dbReference type="EMBL" id="JAGVWE010000003">
    <property type="protein sequence ID" value="MBS3062826.1"/>
    <property type="molecule type" value="Genomic_DNA"/>
</dbReference>
<reference evidence="8" key="2">
    <citation type="submission" date="2021-05" db="EMBL/GenBank/DDBJ databases">
        <title>Protein family content uncovers lineage relationships and bacterial pathway maintenance mechanisms in DPANN archaea.</title>
        <authorList>
            <person name="Castelle C.J."/>
            <person name="Meheust R."/>
            <person name="Jaffe A.L."/>
            <person name="Seitz K."/>
            <person name="Gong X."/>
            <person name="Baker B.J."/>
            <person name="Banfield J.F."/>
        </authorList>
    </citation>
    <scope>NUCLEOTIDE SEQUENCE</scope>
    <source>
        <strain evidence="8">RIFCSPLOWO2_01_FULL_58_19</strain>
    </source>
</reference>
<gene>
    <name evidence="8" type="ORF">J4203_03055</name>
</gene>
<evidence type="ECO:0000256" key="1">
    <source>
        <dbReference type="ARBA" id="ARBA00001917"/>
    </source>
</evidence>
<evidence type="ECO:0000313" key="9">
    <source>
        <dbReference type="Proteomes" id="UP000678237"/>
    </source>
</evidence>
<sequence>MDAFKAMETRHTTRSYHDKTVPQAAIQKILGAAVKAPSSMNQQPWHFIVVNAKDAKAKIRRLYDQARKELNYYEQDTSFMENGALVVVCCNSAGDDQRFSCLMAAQNMLIAATALGLGSGPSITLLQSKEGAKKLRRLLGIPKKIAPLLLVTLGYTDKKPAHYKKKKGLKKVLHENRW</sequence>
<keyword evidence="4" id="KW-0288">FMN</keyword>
<comment type="similarity">
    <text evidence="2">Belongs to the nitroreductase family.</text>
</comment>
<dbReference type="Proteomes" id="UP000678237">
    <property type="component" value="Unassembled WGS sequence"/>
</dbReference>
<name>A0A8T4LIV4_9ARCH</name>
<dbReference type="SUPFAM" id="SSF55469">
    <property type="entry name" value="FMN-dependent nitroreductase-like"/>
    <property type="match status" value="1"/>
</dbReference>
<keyword evidence="5" id="KW-0560">Oxidoreductase</keyword>
<keyword evidence="6" id="KW-0175">Coiled coil</keyword>
<organism evidence="8 9">
    <name type="scientific">Candidatus Iainarchaeum sp</name>
    <dbReference type="NCBI Taxonomy" id="3101447"/>
    <lineage>
        <taxon>Archaea</taxon>
        <taxon>Candidatus Iainarchaeota</taxon>
        <taxon>Candidatus Iainarchaeia</taxon>
        <taxon>Candidatus Iainarchaeales</taxon>
        <taxon>Candidatus Iainarchaeaceae</taxon>
        <taxon>Candidatus Iainarchaeum</taxon>
    </lineage>
</organism>
<feature type="domain" description="Nitroreductase" evidence="7">
    <location>
        <begin position="8"/>
        <end position="155"/>
    </location>
</feature>
<evidence type="ECO:0000256" key="4">
    <source>
        <dbReference type="ARBA" id="ARBA00022643"/>
    </source>
</evidence>
<dbReference type="Pfam" id="PF00881">
    <property type="entry name" value="Nitroreductase"/>
    <property type="match status" value="1"/>
</dbReference>
<dbReference type="PANTHER" id="PTHR43673">
    <property type="entry name" value="NAD(P)H NITROREDUCTASE YDGI-RELATED"/>
    <property type="match status" value="1"/>
</dbReference>
<dbReference type="InterPro" id="IPR029479">
    <property type="entry name" value="Nitroreductase"/>
</dbReference>
<comment type="caution">
    <text evidence="8">The sequence shown here is derived from an EMBL/GenBank/DDBJ whole genome shotgun (WGS) entry which is preliminary data.</text>
</comment>